<accession>A0A2P2K0D9</accession>
<dbReference type="AlphaFoldDB" id="A0A2P2K0D9"/>
<proteinExistence type="predicted"/>
<sequence>MAWTLESCATSSSASVAPWSNLPPGNLPGISYNYAKAIALWKPLLFPSDIRYLFLLLVELSGTITYVRTIKYTSSSYHLTDIL</sequence>
<name>A0A2P2K0D9_RHIMU</name>
<reference evidence="2" key="1">
    <citation type="submission" date="2018-02" db="EMBL/GenBank/DDBJ databases">
        <title>Rhizophora mucronata_Transcriptome.</title>
        <authorList>
            <person name="Meera S.P."/>
            <person name="Sreeshan A."/>
            <person name="Augustine A."/>
        </authorList>
    </citation>
    <scope>NUCLEOTIDE SEQUENCE</scope>
    <source>
        <tissue evidence="2">Leaf</tissue>
    </source>
</reference>
<protein>
    <submittedName>
        <fullName evidence="2">AT1G65230-like protein</fullName>
    </submittedName>
</protein>
<feature type="region of interest" description="Disordered" evidence="1">
    <location>
        <begin position="1"/>
        <end position="21"/>
    </location>
</feature>
<organism evidence="2">
    <name type="scientific">Rhizophora mucronata</name>
    <name type="common">Asiatic mangrove</name>
    <dbReference type="NCBI Taxonomy" id="61149"/>
    <lineage>
        <taxon>Eukaryota</taxon>
        <taxon>Viridiplantae</taxon>
        <taxon>Streptophyta</taxon>
        <taxon>Embryophyta</taxon>
        <taxon>Tracheophyta</taxon>
        <taxon>Spermatophyta</taxon>
        <taxon>Magnoliopsida</taxon>
        <taxon>eudicotyledons</taxon>
        <taxon>Gunneridae</taxon>
        <taxon>Pentapetalae</taxon>
        <taxon>rosids</taxon>
        <taxon>fabids</taxon>
        <taxon>Malpighiales</taxon>
        <taxon>Rhizophoraceae</taxon>
        <taxon>Rhizophora</taxon>
    </lineage>
</organism>
<dbReference type="EMBL" id="GGEC01018675">
    <property type="protein sequence ID" value="MBW99158.1"/>
    <property type="molecule type" value="Transcribed_RNA"/>
</dbReference>
<evidence type="ECO:0000256" key="1">
    <source>
        <dbReference type="SAM" id="MobiDB-lite"/>
    </source>
</evidence>
<evidence type="ECO:0000313" key="2">
    <source>
        <dbReference type="EMBL" id="MBW99158.1"/>
    </source>
</evidence>